<comment type="caution">
    <text evidence="1">The sequence shown here is derived from an EMBL/GenBank/DDBJ whole genome shotgun (WGS) entry which is preliminary data.</text>
</comment>
<dbReference type="EMBL" id="BGPR01000005">
    <property type="protein sequence ID" value="GBL74368.1"/>
    <property type="molecule type" value="Genomic_DNA"/>
</dbReference>
<evidence type="ECO:0000313" key="2">
    <source>
        <dbReference type="Proteomes" id="UP000499080"/>
    </source>
</evidence>
<dbReference type="AlphaFoldDB" id="A0A4Y2A3L9"/>
<proteinExistence type="predicted"/>
<dbReference type="Proteomes" id="UP000499080">
    <property type="component" value="Unassembled WGS sequence"/>
</dbReference>
<keyword evidence="2" id="KW-1185">Reference proteome</keyword>
<gene>
    <name evidence="1" type="ORF">AVEN_235338_1</name>
</gene>
<protein>
    <submittedName>
        <fullName evidence="1">Uncharacterized protein</fullName>
    </submittedName>
</protein>
<sequence length="156" mass="17259">MDQSVELSSLAIVSDALLVFLFSNDEEENDVLANCGTPFQRFGARGCSWGTGEVGVSLEGDHSIGASKACFPLSATASQKGGRTHLSSFVRLFKLQCPSTWRLQDSPRQVKCVGKRRYIGTAIKLLRTEISLLGNYHMWNEMFTKTTFISFIKVLT</sequence>
<evidence type="ECO:0000313" key="1">
    <source>
        <dbReference type="EMBL" id="GBL74368.1"/>
    </source>
</evidence>
<name>A0A4Y2A3L9_ARAVE</name>
<reference evidence="1 2" key="1">
    <citation type="journal article" date="2019" name="Sci. Rep.">
        <title>Orb-weaving spider Araneus ventricosus genome elucidates the spidroin gene catalogue.</title>
        <authorList>
            <person name="Kono N."/>
            <person name="Nakamura H."/>
            <person name="Ohtoshi R."/>
            <person name="Moran D.A.P."/>
            <person name="Shinohara A."/>
            <person name="Yoshida Y."/>
            <person name="Fujiwara M."/>
            <person name="Mori M."/>
            <person name="Tomita M."/>
            <person name="Arakawa K."/>
        </authorList>
    </citation>
    <scope>NUCLEOTIDE SEQUENCE [LARGE SCALE GENOMIC DNA]</scope>
</reference>
<accession>A0A4Y2A3L9</accession>
<organism evidence="1 2">
    <name type="scientific">Araneus ventricosus</name>
    <name type="common">Orbweaver spider</name>
    <name type="synonym">Epeira ventricosa</name>
    <dbReference type="NCBI Taxonomy" id="182803"/>
    <lineage>
        <taxon>Eukaryota</taxon>
        <taxon>Metazoa</taxon>
        <taxon>Ecdysozoa</taxon>
        <taxon>Arthropoda</taxon>
        <taxon>Chelicerata</taxon>
        <taxon>Arachnida</taxon>
        <taxon>Araneae</taxon>
        <taxon>Araneomorphae</taxon>
        <taxon>Entelegynae</taxon>
        <taxon>Araneoidea</taxon>
        <taxon>Araneidae</taxon>
        <taxon>Araneus</taxon>
    </lineage>
</organism>